<dbReference type="Gene3D" id="2.60.40.10">
    <property type="entry name" value="Immunoglobulins"/>
    <property type="match status" value="1"/>
</dbReference>
<comment type="caution">
    <text evidence="2">The sequence shown here is derived from an EMBL/GenBank/DDBJ whole genome shotgun (WGS) entry which is preliminary data.</text>
</comment>
<organism evidence="2">
    <name type="scientific">marine sediment metagenome</name>
    <dbReference type="NCBI Taxonomy" id="412755"/>
    <lineage>
        <taxon>unclassified sequences</taxon>
        <taxon>metagenomes</taxon>
        <taxon>ecological metagenomes</taxon>
    </lineage>
</organism>
<name>A0A0F9Q7L9_9ZZZZ</name>
<reference evidence="2" key="1">
    <citation type="journal article" date="2015" name="Nature">
        <title>Complex archaea that bridge the gap between prokaryotes and eukaryotes.</title>
        <authorList>
            <person name="Spang A."/>
            <person name="Saw J.H."/>
            <person name="Jorgensen S.L."/>
            <person name="Zaremba-Niedzwiedzka K."/>
            <person name="Martijn J."/>
            <person name="Lind A.E."/>
            <person name="van Eijk R."/>
            <person name="Schleper C."/>
            <person name="Guy L."/>
            <person name="Ettema T.J."/>
        </authorList>
    </citation>
    <scope>NUCLEOTIDE SEQUENCE</scope>
</reference>
<dbReference type="InterPro" id="IPR013783">
    <property type="entry name" value="Ig-like_fold"/>
</dbReference>
<dbReference type="AlphaFoldDB" id="A0A0F9Q7L9"/>
<evidence type="ECO:0000313" key="2">
    <source>
        <dbReference type="EMBL" id="KKN32997.1"/>
    </source>
</evidence>
<feature type="region of interest" description="Disordered" evidence="1">
    <location>
        <begin position="1"/>
        <end position="29"/>
    </location>
</feature>
<evidence type="ECO:0008006" key="3">
    <source>
        <dbReference type="Google" id="ProtNLM"/>
    </source>
</evidence>
<sequence>MATGDPTGADLTSGTTNGNTLPENPNFEEREITFDTPIELTSGVKYAIITNAAARTGAAQVHWAARADNPYANGSRYVSTDSGGSWVESSILDTWFKTKASGIVKDDGSFTPTGDVFTFDTTWNAQTFTASSTYTISSIVLNLQKLISGGGTPETVTVSIRATEGVPSKAINPTPTDAAADVTLDQATITWEDGGGATSYDVYYGDTPGSLTLVSSGQAGLSFTVDGITLGSPFDYLITRYWRIDAVNASGTTTGDEWSFVSIAFDQIRVSYRLISGGNGQGPYDSPPGVQGTDWEYTGESNMTTIKKLIAAANNTIWIEDI</sequence>
<proteinExistence type="predicted"/>
<gene>
    <name evidence="2" type="ORF">LCGC14_0808230</name>
</gene>
<feature type="compositionally biased region" description="Polar residues" evidence="1">
    <location>
        <begin position="10"/>
        <end position="23"/>
    </location>
</feature>
<evidence type="ECO:0000256" key="1">
    <source>
        <dbReference type="SAM" id="MobiDB-lite"/>
    </source>
</evidence>
<dbReference type="EMBL" id="LAZR01002213">
    <property type="protein sequence ID" value="KKN32997.1"/>
    <property type="molecule type" value="Genomic_DNA"/>
</dbReference>
<accession>A0A0F9Q7L9</accession>
<protein>
    <recommendedName>
        <fullName evidence="3">Fibronectin type-III domain-containing protein</fullName>
    </recommendedName>
</protein>